<evidence type="ECO:0000313" key="2">
    <source>
        <dbReference type="Proteomes" id="UP000054826"/>
    </source>
</evidence>
<proteinExistence type="predicted"/>
<dbReference type="Proteomes" id="UP000054826">
    <property type="component" value="Unassembled WGS sequence"/>
</dbReference>
<gene>
    <name evidence="1" type="ORF">T4C_12005</name>
</gene>
<dbReference type="AlphaFoldDB" id="A0A0V1JWV4"/>
<comment type="caution">
    <text evidence="1">The sequence shown here is derived from an EMBL/GenBank/DDBJ whole genome shotgun (WGS) entry which is preliminary data.</text>
</comment>
<organism evidence="1 2">
    <name type="scientific">Trichinella pseudospiralis</name>
    <name type="common">Parasitic roundworm</name>
    <dbReference type="NCBI Taxonomy" id="6337"/>
    <lineage>
        <taxon>Eukaryota</taxon>
        <taxon>Metazoa</taxon>
        <taxon>Ecdysozoa</taxon>
        <taxon>Nematoda</taxon>
        <taxon>Enoplea</taxon>
        <taxon>Dorylaimia</taxon>
        <taxon>Trichinellida</taxon>
        <taxon>Trichinellidae</taxon>
        <taxon>Trichinella</taxon>
    </lineage>
</organism>
<protein>
    <submittedName>
        <fullName evidence="1">Uncharacterized protein</fullName>
    </submittedName>
</protein>
<name>A0A0V1JWV4_TRIPS</name>
<reference evidence="1 2" key="1">
    <citation type="submission" date="2015-01" db="EMBL/GenBank/DDBJ databases">
        <title>Evolution of Trichinella species and genotypes.</title>
        <authorList>
            <person name="Korhonen P.K."/>
            <person name="Edoardo P."/>
            <person name="Giuseppe L.R."/>
            <person name="Gasser R.B."/>
        </authorList>
    </citation>
    <scope>NUCLEOTIDE SEQUENCE [LARGE SCALE GENOMIC DNA]</scope>
    <source>
        <strain evidence="1">ISS176</strain>
    </source>
</reference>
<accession>A0A0V1JWV4</accession>
<dbReference type="EMBL" id="JYDV01000036">
    <property type="protein sequence ID" value="KRZ39421.1"/>
    <property type="molecule type" value="Genomic_DNA"/>
</dbReference>
<evidence type="ECO:0000313" key="1">
    <source>
        <dbReference type="EMBL" id="KRZ39421.1"/>
    </source>
</evidence>
<sequence>MANNRKSYCTQYANFYELHSSSSSSSSKQLHSFKVSLAQKYKIETHGEPHIPFLFSCSAPCGPGFASY</sequence>